<dbReference type="Proteomes" id="UP001419268">
    <property type="component" value="Unassembled WGS sequence"/>
</dbReference>
<reference evidence="1 2" key="1">
    <citation type="submission" date="2024-01" db="EMBL/GenBank/DDBJ databases">
        <title>Genome assemblies of Stephania.</title>
        <authorList>
            <person name="Yang L."/>
        </authorList>
    </citation>
    <scope>NUCLEOTIDE SEQUENCE [LARGE SCALE GENOMIC DNA]</scope>
    <source>
        <strain evidence="1">JXDWG</strain>
        <tissue evidence="1">Leaf</tissue>
    </source>
</reference>
<keyword evidence="2" id="KW-1185">Reference proteome</keyword>
<proteinExistence type="predicted"/>
<organism evidence="1 2">
    <name type="scientific">Stephania cephalantha</name>
    <dbReference type="NCBI Taxonomy" id="152367"/>
    <lineage>
        <taxon>Eukaryota</taxon>
        <taxon>Viridiplantae</taxon>
        <taxon>Streptophyta</taxon>
        <taxon>Embryophyta</taxon>
        <taxon>Tracheophyta</taxon>
        <taxon>Spermatophyta</taxon>
        <taxon>Magnoliopsida</taxon>
        <taxon>Ranunculales</taxon>
        <taxon>Menispermaceae</taxon>
        <taxon>Menispermoideae</taxon>
        <taxon>Cissampelideae</taxon>
        <taxon>Stephania</taxon>
    </lineage>
</organism>
<evidence type="ECO:0000313" key="1">
    <source>
        <dbReference type="EMBL" id="KAK9111862.1"/>
    </source>
</evidence>
<sequence>MGEEHFGVPLASQVVEVQHSMPMQMIACPSVKLLRIISFALFLSSSDGKFFRSQDQKGVEIQWAVIDKNF</sequence>
<accession>A0AAP0NLA6</accession>
<dbReference type="AlphaFoldDB" id="A0AAP0NLA6"/>
<comment type="caution">
    <text evidence="1">The sequence shown here is derived from an EMBL/GenBank/DDBJ whole genome shotgun (WGS) entry which is preliminary data.</text>
</comment>
<gene>
    <name evidence="1" type="ORF">Scep_019381</name>
</gene>
<evidence type="ECO:0000313" key="2">
    <source>
        <dbReference type="Proteomes" id="UP001419268"/>
    </source>
</evidence>
<name>A0AAP0NLA6_9MAGN</name>
<protein>
    <submittedName>
        <fullName evidence="1">Uncharacterized protein</fullName>
    </submittedName>
</protein>
<dbReference type="EMBL" id="JBBNAG010000008">
    <property type="protein sequence ID" value="KAK9111862.1"/>
    <property type="molecule type" value="Genomic_DNA"/>
</dbReference>